<dbReference type="GO" id="GO:0006450">
    <property type="term" value="P:regulation of translational fidelity"/>
    <property type="evidence" value="ECO:0007669"/>
    <property type="project" value="InterPro"/>
</dbReference>
<protein>
    <submittedName>
        <fullName evidence="1">Asp-tRNA(Asn)/Glu-tRNA(Gln) amidotransferase GatCAB subunit C</fullName>
    </submittedName>
</protein>
<dbReference type="EMBL" id="PEXV01000163">
    <property type="protein sequence ID" value="PIS41069.1"/>
    <property type="molecule type" value="Genomic_DNA"/>
</dbReference>
<dbReference type="InterPro" id="IPR036113">
    <property type="entry name" value="Asp/Glu-ADT_sf_sub_c"/>
</dbReference>
<sequence length="73" mass="8450">YRLQLSNIIGYIEKLNSVNTDNIEPIEQLTELTNITSEDEVKNARLLTQEQVVQNTKEHKNGHIRVNAIFDNE</sequence>
<dbReference type="InterPro" id="IPR003837">
    <property type="entry name" value="GatC"/>
</dbReference>
<dbReference type="NCBIfam" id="TIGR00135">
    <property type="entry name" value="gatC"/>
    <property type="match status" value="1"/>
</dbReference>
<dbReference type="GO" id="GO:0016740">
    <property type="term" value="F:transferase activity"/>
    <property type="evidence" value="ECO:0007669"/>
    <property type="project" value="UniProtKB-KW"/>
</dbReference>
<evidence type="ECO:0000313" key="2">
    <source>
        <dbReference type="Proteomes" id="UP000228711"/>
    </source>
</evidence>
<feature type="non-terminal residue" evidence="1">
    <location>
        <position position="1"/>
    </location>
</feature>
<comment type="caution">
    <text evidence="1">The sequence shown here is derived from an EMBL/GenBank/DDBJ whole genome shotgun (WGS) entry which is preliminary data.</text>
</comment>
<evidence type="ECO:0000313" key="1">
    <source>
        <dbReference type="EMBL" id="PIS41069.1"/>
    </source>
</evidence>
<accession>A0A2H0YS06</accession>
<dbReference type="Proteomes" id="UP000228711">
    <property type="component" value="Unassembled WGS sequence"/>
</dbReference>
<dbReference type="Pfam" id="PF02686">
    <property type="entry name" value="GatC"/>
    <property type="match status" value="1"/>
</dbReference>
<reference evidence="2" key="1">
    <citation type="submission" date="2017-09" db="EMBL/GenBank/DDBJ databases">
        <title>Depth-based differentiation of microbial function through sediment-hosted aquifers and enrichment of novel symbionts in the deep terrestrial subsurface.</title>
        <authorList>
            <person name="Probst A.J."/>
            <person name="Ladd B."/>
            <person name="Jarett J.K."/>
            <person name="Geller-Mcgrath D.E."/>
            <person name="Sieber C.M.K."/>
            <person name="Emerson J.B."/>
            <person name="Anantharaman K."/>
            <person name="Thomas B.C."/>
            <person name="Malmstrom R."/>
            <person name="Stieglmeier M."/>
            <person name="Klingl A."/>
            <person name="Woyke T."/>
            <person name="Ryan C.M."/>
            <person name="Banfield J.F."/>
        </authorList>
    </citation>
    <scope>NUCLEOTIDE SEQUENCE [LARGE SCALE GENOMIC DNA]</scope>
</reference>
<gene>
    <name evidence="1" type="primary">gatC</name>
    <name evidence="1" type="ORF">COT25_05065</name>
</gene>
<name>A0A2H0YS06_9BACT</name>
<organism evidence="1 2">
    <name type="scientific">Candidatus Kerfeldbacteria bacterium CG08_land_8_20_14_0_20_42_7</name>
    <dbReference type="NCBI Taxonomy" id="2014245"/>
    <lineage>
        <taxon>Bacteria</taxon>
        <taxon>Candidatus Kerfeldiibacteriota</taxon>
    </lineage>
</organism>
<proteinExistence type="predicted"/>
<keyword evidence="1" id="KW-0808">Transferase</keyword>
<dbReference type="AlphaFoldDB" id="A0A2H0YS06"/>
<dbReference type="SUPFAM" id="SSF141000">
    <property type="entry name" value="Glu-tRNAGln amidotransferase C subunit"/>
    <property type="match status" value="1"/>
</dbReference>